<name>T1L6G6_TETUR</name>
<dbReference type="HOGENOM" id="CLU_3392847_0_0_1"/>
<organism evidence="2 3">
    <name type="scientific">Tetranychus urticae</name>
    <name type="common">Two-spotted spider mite</name>
    <dbReference type="NCBI Taxonomy" id="32264"/>
    <lineage>
        <taxon>Eukaryota</taxon>
        <taxon>Metazoa</taxon>
        <taxon>Ecdysozoa</taxon>
        <taxon>Arthropoda</taxon>
        <taxon>Chelicerata</taxon>
        <taxon>Arachnida</taxon>
        <taxon>Acari</taxon>
        <taxon>Acariformes</taxon>
        <taxon>Trombidiformes</taxon>
        <taxon>Prostigmata</taxon>
        <taxon>Eleutherengona</taxon>
        <taxon>Raphignathae</taxon>
        <taxon>Tetranychoidea</taxon>
        <taxon>Tetranychidae</taxon>
        <taxon>Tetranychus</taxon>
    </lineage>
</organism>
<evidence type="ECO:0000256" key="1">
    <source>
        <dbReference type="SAM" id="Phobius"/>
    </source>
</evidence>
<keyword evidence="1" id="KW-0812">Transmembrane</keyword>
<dbReference type="Proteomes" id="UP000015104">
    <property type="component" value="Unassembled WGS sequence"/>
</dbReference>
<feature type="transmembrane region" description="Helical" evidence="1">
    <location>
        <begin position="12"/>
        <end position="31"/>
    </location>
</feature>
<reference evidence="3" key="1">
    <citation type="submission" date="2011-08" db="EMBL/GenBank/DDBJ databases">
        <authorList>
            <person name="Rombauts S."/>
        </authorList>
    </citation>
    <scope>NUCLEOTIDE SEQUENCE</scope>
    <source>
        <strain evidence="3">London</strain>
    </source>
</reference>
<reference evidence="2" key="2">
    <citation type="submission" date="2015-06" db="UniProtKB">
        <authorList>
            <consortium name="EnsemblMetazoa"/>
        </authorList>
    </citation>
    <scope>IDENTIFICATION</scope>
</reference>
<evidence type="ECO:0000313" key="2">
    <source>
        <dbReference type="EnsemblMetazoa" id="tetur79g00040.1"/>
    </source>
</evidence>
<keyword evidence="1" id="KW-1133">Transmembrane helix</keyword>
<keyword evidence="1" id="KW-0472">Membrane</keyword>
<evidence type="ECO:0000313" key="3">
    <source>
        <dbReference type="Proteomes" id="UP000015104"/>
    </source>
</evidence>
<keyword evidence="3" id="KW-1185">Reference proteome</keyword>
<accession>T1L6G6</accession>
<proteinExistence type="predicted"/>
<dbReference type="AlphaFoldDB" id="T1L6G6"/>
<dbReference type="EMBL" id="CAEY01001868">
    <property type="status" value="NOT_ANNOTATED_CDS"/>
    <property type="molecule type" value="Genomic_DNA"/>
</dbReference>
<sequence length="32" mass="3890">MKVILDHLVTNHYWILLSTFYVFIIYCLVCVE</sequence>
<dbReference type="EnsemblMetazoa" id="tetur79g00040.1">
    <property type="protein sequence ID" value="tetur79g00040.1"/>
    <property type="gene ID" value="tetur79g00040"/>
</dbReference>
<protein>
    <submittedName>
        <fullName evidence="2">Uncharacterized protein</fullName>
    </submittedName>
</protein>